<reference evidence="1 2" key="1">
    <citation type="submission" date="2018-10" db="EMBL/GenBank/DDBJ databases">
        <authorList>
            <person name="Chen X."/>
        </authorList>
    </citation>
    <scope>NUCLEOTIDE SEQUENCE [LARGE SCALE GENOMIC DNA]</scope>
    <source>
        <strain evidence="1 2">YIM 102668</strain>
    </source>
</reference>
<keyword evidence="2" id="KW-1185">Reference proteome</keyword>
<gene>
    <name evidence="1" type="ORF">EAH69_09090</name>
</gene>
<name>A0A3L9MB13_9FLAO</name>
<organism evidence="1 2">
    <name type="scientific">Faecalibacter macacae</name>
    <dbReference type="NCBI Taxonomy" id="1859289"/>
    <lineage>
        <taxon>Bacteria</taxon>
        <taxon>Pseudomonadati</taxon>
        <taxon>Bacteroidota</taxon>
        <taxon>Flavobacteriia</taxon>
        <taxon>Flavobacteriales</taxon>
        <taxon>Weeksellaceae</taxon>
        <taxon>Faecalibacter</taxon>
    </lineage>
</organism>
<proteinExistence type="predicted"/>
<protein>
    <submittedName>
        <fullName evidence="1">Uncharacterized protein</fullName>
    </submittedName>
</protein>
<comment type="caution">
    <text evidence="1">The sequence shown here is derived from an EMBL/GenBank/DDBJ whole genome shotgun (WGS) entry which is preliminary data.</text>
</comment>
<dbReference type="RefSeq" id="WP_121934883.1">
    <property type="nucleotide sequence ID" value="NZ_RDOJ01000011.1"/>
</dbReference>
<sequence length="108" mass="12861">MDKEDRYGNLVYYNNEVKDGDLIFKNQSNNKDSYIKYTEAGVIEKSFNKVYVWDLNHTIKKDLYTWSEENNESRRIVIRNNSIKNIQIKKGNYNQFIVENKANIIVSD</sequence>
<evidence type="ECO:0000313" key="1">
    <source>
        <dbReference type="EMBL" id="RLZ09156.1"/>
    </source>
</evidence>
<accession>A0A3L9MB13</accession>
<dbReference type="OrthoDB" id="1362010at2"/>
<dbReference type="EMBL" id="RDOJ01000011">
    <property type="protein sequence ID" value="RLZ09156.1"/>
    <property type="molecule type" value="Genomic_DNA"/>
</dbReference>
<dbReference type="AlphaFoldDB" id="A0A3L9MB13"/>
<dbReference type="Proteomes" id="UP000275348">
    <property type="component" value="Unassembled WGS sequence"/>
</dbReference>
<evidence type="ECO:0000313" key="2">
    <source>
        <dbReference type="Proteomes" id="UP000275348"/>
    </source>
</evidence>